<proteinExistence type="predicted"/>
<keyword evidence="3 6" id="KW-0812">Transmembrane</keyword>
<keyword evidence="2" id="KW-1003">Cell membrane</keyword>
<feature type="transmembrane region" description="Helical" evidence="6">
    <location>
        <begin position="62"/>
        <end position="84"/>
    </location>
</feature>
<dbReference type="Proteomes" id="UP000318453">
    <property type="component" value="Chromosome"/>
</dbReference>
<dbReference type="RefSeq" id="WP_146294676.1">
    <property type="nucleotide sequence ID" value="NZ_CP042326.1"/>
</dbReference>
<evidence type="ECO:0000256" key="4">
    <source>
        <dbReference type="ARBA" id="ARBA00022989"/>
    </source>
</evidence>
<name>A0A5B8NJC8_9CHRO</name>
<dbReference type="AlphaFoldDB" id="A0A5B8NJC8"/>
<dbReference type="KEGG" id="enn:FRE64_03430"/>
<gene>
    <name evidence="7" type="ORF">FRE64_03430</name>
</gene>
<keyword evidence="4 6" id="KW-1133">Transmembrane helix</keyword>
<feature type="transmembrane region" description="Helical" evidence="6">
    <location>
        <begin position="105"/>
        <end position="126"/>
    </location>
</feature>
<evidence type="ECO:0000313" key="8">
    <source>
        <dbReference type="Proteomes" id="UP000318453"/>
    </source>
</evidence>
<organism evidence="7 8">
    <name type="scientific">Euhalothece natronophila Z-M001</name>
    <dbReference type="NCBI Taxonomy" id="522448"/>
    <lineage>
        <taxon>Bacteria</taxon>
        <taxon>Bacillati</taxon>
        <taxon>Cyanobacteriota</taxon>
        <taxon>Cyanophyceae</taxon>
        <taxon>Oscillatoriophycideae</taxon>
        <taxon>Chroococcales</taxon>
        <taxon>Halothecacae</taxon>
        <taxon>Halothece cluster</taxon>
        <taxon>Euhalothece</taxon>
    </lineage>
</organism>
<reference evidence="7" key="1">
    <citation type="submission" date="2019-08" db="EMBL/GenBank/DDBJ databases">
        <title>Carotenoids and Carotenoid Binding Proteins in the Halophilic Cyanobacterium Euhalothece sp. ZM00.</title>
        <authorList>
            <person name="Cho S.M."/>
            <person name="Song J.Y."/>
            <person name="Park Y.-I."/>
        </authorList>
    </citation>
    <scope>NUCLEOTIDE SEQUENCE [LARGE SCALE GENOMIC DNA]</scope>
    <source>
        <strain evidence="7">Z-M001</strain>
    </source>
</reference>
<keyword evidence="8" id="KW-1185">Reference proteome</keyword>
<dbReference type="GO" id="GO:0043190">
    <property type="term" value="C:ATP-binding cassette (ABC) transporter complex"/>
    <property type="evidence" value="ECO:0007669"/>
    <property type="project" value="TreeGrafter"/>
</dbReference>
<evidence type="ECO:0000256" key="5">
    <source>
        <dbReference type="ARBA" id="ARBA00023136"/>
    </source>
</evidence>
<dbReference type="InterPro" id="IPR005495">
    <property type="entry name" value="LptG/LptF_permease"/>
</dbReference>
<protein>
    <submittedName>
        <fullName evidence="7">YjgP/YjgQ family permease</fullName>
    </submittedName>
</protein>
<evidence type="ECO:0000256" key="6">
    <source>
        <dbReference type="SAM" id="Phobius"/>
    </source>
</evidence>
<comment type="subcellular location">
    <subcellularLocation>
        <location evidence="1">Cell membrane</location>
        <topology evidence="1">Multi-pass membrane protein</topology>
    </subcellularLocation>
</comment>
<feature type="transmembrane region" description="Helical" evidence="6">
    <location>
        <begin position="329"/>
        <end position="352"/>
    </location>
</feature>
<evidence type="ECO:0000256" key="2">
    <source>
        <dbReference type="ARBA" id="ARBA00022475"/>
    </source>
</evidence>
<sequence>MFINKAKIIPILDIYLIQQLIPPFLFGVGAFTSIGVSVGTVFELVRRVAESGLPLTVAARVFLLSMPEFIVLAFPMATLLATLMTYSRLSSDSEIIALRSVGISIYRLVIPALMMSLFITGMTFAFNELLVPTANYEARITLEQALENDTPPFRERNILYTDYGNVEQPDGSEEEVLKRLFYAEQFDGEQMRQITVIERSRGAISQIINAQSATWNPSINKWDFYEGTSYIIGSDSSYNNVVRFEHKELNLPRTPLDLTQESRDYGEMNIAQSLEQLELVKATSDEEEVQKLKVRIQQKGSLPFVCLVFGLVGAALGTSPKNTGRATSFGISVLIIFGYYLLSFITGAMGQLGFLSPFMSAWIPNFLGLGIGGWLLFRAAN</sequence>
<feature type="transmembrane region" description="Helical" evidence="6">
    <location>
        <begin position="20"/>
        <end position="42"/>
    </location>
</feature>
<accession>A0A5B8NJC8</accession>
<dbReference type="PANTHER" id="PTHR33529">
    <property type="entry name" value="SLR0882 PROTEIN-RELATED"/>
    <property type="match status" value="1"/>
</dbReference>
<dbReference type="EMBL" id="CP042326">
    <property type="protein sequence ID" value="QDZ39067.1"/>
    <property type="molecule type" value="Genomic_DNA"/>
</dbReference>
<evidence type="ECO:0000256" key="3">
    <source>
        <dbReference type="ARBA" id="ARBA00022692"/>
    </source>
</evidence>
<evidence type="ECO:0000256" key="1">
    <source>
        <dbReference type="ARBA" id="ARBA00004651"/>
    </source>
</evidence>
<feature type="transmembrane region" description="Helical" evidence="6">
    <location>
        <begin position="358"/>
        <end position="377"/>
    </location>
</feature>
<dbReference type="OrthoDB" id="9780716at2"/>
<feature type="transmembrane region" description="Helical" evidence="6">
    <location>
        <begin position="300"/>
        <end position="317"/>
    </location>
</feature>
<evidence type="ECO:0000313" key="7">
    <source>
        <dbReference type="EMBL" id="QDZ39067.1"/>
    </source>
</evidence>
<dbReference type="Pfam" id="PF03739">
    <property type="entry name" value="LptF_LptG"/>
    <property type="match status" value="1"/>
</dbReference>
<keyword evidence="5 6" id="KW-0472">Membrane</keyword>
<dbReference type="PANTHER" id="PTHR33529:SF6">
    <property type="entry name" value="YJGP_YJGQ FAMILY PERMEASE"/>
    <property type="match status" value="1"/>
</dbReference>
<dbReference type="GO" id="GO:0015920">
    <property type="term" value="P:lipopolysaccharide transport"/>
    <property type="evidence" value="ECO:0007669"/>
    <property type="project" value="TreeGrafter"/>
</dbReference>